<evidence type="ECO:0000313" key="2">
    <source>
        <dbReference type="Proteomes" id="UP000215335"/>
    </source>
</evidence>
<dbReference type="Proteomes" id="UP000215335">
    <property type="component" value="Unassembled WGS sequence"/>
</dbReference>
<sequence>MTSIPKELEFEKAVMLRLRHKLYVTLMRNEKTTGNRQRIKDRITENIAMDTLVKTVIKHQQESQISK</sequence>
<organism evidence="1 2">
    <name type="scientific">Trichomalopsis sarcophagae</name>
    <dbReference type="NCBI Taxonomy" id="543379"/>
    <lineage>
        <taxon>Eukaryota</taxon>
        <taxon>Metazoa</taxon>
        <taxon>Ecdysozoa</taxon>
        <taxon>Arthropoda</taxon>
        <taxon>Hexapoda</taxon>
        <taxon>Insecta</taxon>
        <taxon>Pterygota</taxon>
        <taxon>Neoptera</taxon>
        <taxon>Endopterygota</taxon>
        <taxon>Hymenoptera</taxon>
        <taxon>Apocrita</taxon>
        <taxon>Proctotrupomorpha</taxon>
        <taxon>Chalcidoidea</taxon>
        <taxon>Pteromalidae</taxon>
        <taxon>Pteromalinae</taxon>
        <taxon>Trichomalopsis</taxon>
    </lineage>
</organism>
<dbReference type="EMBL" id="NNAY01004757">
    <property type="protein sequence ID" value="OXU17459.1"/>
    <property type="molecule type" value="Genomic_DNA"/>
</dbReference>
<proteinExistence type="predicted"/>
<accession>A0A232EGH0</accession>
<comment type="caution">
    <text evidence="1">The sequence shown here is derived from an EMBL/GenBank/DDBJ whole genome shotgun (WGS) entry which is preliminary data.</text>
</comment>
<name>A0A232EGH0_9HYME</name>
<evidence type="ECO:0000313" key="1">
    <source>
        <dbReference type="EMBL" id="OXU17459.1"/>
    </source>
</evidence>
<protein>
    <submittedName>
        <fullName evidence="1">Uncharacterized protein</fullName>
    </submittedName>
</protein>
<dbReference type="AlphaFoldDB" id="A0A232EGH0"/>
<gene>
    <name evidence="1" type="ORF">TSAR_011308</name>
</gene>
<reference evidence="1 2" key="1">
    <citation type="journal article" date="2017" name="Curr. Biol.">
        <title>The Evolution of Venom by Co-option of Single-Copy Genes.</title>
        <authorList>
            <person name="Martinson E.O."/>
            <person name="Mrinalini"/>
            <person name="Kelkar Y.D."/>
            <person name="Chang C.H."/>
            <person name="Werren J.H."/>
        </authorList>
    </citation>
    <scope>NUCLEOTIDE SEQUENCE [LARGE SCALE GENOMIC DNA]</scope>
    <source>
        <strain evidence="1 2">Alberta</strain>
        <tissue evidence="1">Whole body</tissue>
    </source>
</reference>
<keyword evidence="2" id="KW-1185">Reference proteome</keyword>